<evidence type="ECO:0000256" key="1">
    <source>
        <dbReference type="ARBA" id="ARBA00001946"/>
    </source>
</evidence>
<evidence type="ECO:0000256" key="4">
    <source>
        <dbReference type="ARBA" id="ARBA00022695"/>
    </source>
</evidence>
<dbReference type="EMBL" id="KZ454994">
    <property type="protein sequence ID" value="PKI82731.1"/>
    <property type="molecule type" value="Genomic_DNA"/>
</dbReference>
<keyword evidence="4" id="KW-0548">Nucleotidyltransferase</keyword>
<keyword evidence="6" id="KW-0547">Nucleotide-binding</keyword>
<gene>
    <name evidence="10" type="ORF">MVES_003493</name>
</gene>
<dbReference type="InterPro" id="IPR003846">
    <property type="entry name" value="SelO"/>
</dbReference>
<dbReference type="GO" id="GO:0005524">
    <property type="term" value="F:ATP binding"/>
    <property type="evidence" value="ECO:0007669"/>
    <property type="project" value="UniProtKB-KW"/>
</dbReference>
<keyword evidence="5" id="KW-0479">Metal-binding</keyword>
<reference evidence="10 11" key="1">
    <citation type="submission" date="2017-10" db="EMBL/GenBank/DDBJ databases">
        <title>A novel species of cold-tolerant Malassezia isolated from bats.</title>
        <authorList>
            <person name="Lorch J.M."/>
            <person name="Palmer J.M."/>
            <person name="Vanderwolf K.J."/>
            <person name="Schmidt K.Z."/>
            <person name="Verant M.L."/>
            <person name="Weller T.J."/>
            <person name="Blehert D.S."/>
        </authorList>
    </citation>
    <scope>NUCLEOTIDE SEQUENCE [LARGE SCALE GENOMIC DNA]</scope>
    <source>
        <strain evidence="10 11">NWHC:44797-103</strain>
    </source>
</reference>
<dbReference type="AlphaFoldDB" id="A0A2N1J844"/>
<evidence type="ECO:0000256" key="8">
    <source>
        <dbReference type="ARBA" id="ARBA00022842"/>
    </source>
</evidence>
<dbReference type="Pfam" id="PF02696">
    <property type="entry name" value="SelO"/>
    <property type="match status" value="1"/>
</dbReference>
<keyword evidence="11" id="KW-1185">Reference proteome</keyword>
<dbReference type="OrthoDB" id="10254721at2759"/>
<evidence type="ECO:0000313" key="11">
    <source>
        <dbReference type="Proteomes" id="UP000232875"/>
    </source>
</evidence>
<organism evidence="10 11">
    <name type="scientific">Malassezia vespertilionis</name>
    <dbReference type="NCBI Taxonomy" id="2020962"/>
    <lineage>
        <taxon>Eukaryota</taxon>
        <taxon>Fungi</taxon>
        <taxon>Dikarya</taxon>
        <taxon>Basidiomycota</taxon>
        <taxon>Ustilaginomycotina</taxon>
        <taxon>Malasseziomycetes</taxon>
        <taxon>Malasseziales</taxon>
        <taxon>Malasseziaceae</taxon>
        <taxon>Malassezia</taxon>
    </lineage>
</organism>
<dbReference type="GO" id="GO:0046872">
    <property type="term" value="F:metal ion binding"/>
    <property type="evidence" value="ECO:0007669"/>
    <property type="project" value="UniProtKB-KW"/>
</dbReference>
<protein>
    <recommendedName>
        <fullName evidence="9">Selenoprotein O</fullName>
    </recommendedName>
</protein>
<keyword evidence="8" id="KW-0460">Magnesium</keyword>
<comment type="similarity">
    <text evidence="2">Belongs to the SELO family.</text>
</comment>
<keyword evidence="7" id="KW-0067">ATP-binding</keyword>
<evidence type="ECO:0000256" key="5">
    <source>
        <dbReference type="ARBA" id="ARBA00022723"/>
    </source>
</evidence>
<comment type="cofactor">
    <cofactor evidence="1">
        <name>Mg(2+)</name>
        <dbReference type="ChEBI" id="CHEBI:18420"/>
    </cofactor>
</comment>
<dbReference type="PANTHER" id="PTHR32057">
    <property type="entry name" value="PROTEIN ADENYLYLTRANSFERASE SELO, MITOCHONDRIAL"/>
    <property type="match status" value="1"/>
</dbReference>
<accession>A0A2N1J844</accession>
<evidence type="ECO:0000313" key="10">
    <source>
        <dbReference type="EMBL" id="PKI82731.1"/>
    </source>
</evidence>
<proteinExistence type="inferred from homology"/>
<dbReference type="GO" id="GO:0005739">
    <property type="term" value="C:mitochondrion"/>
    <property type="evidence" value="ECO:0007669"/>
    <property type="project" value="TreeGrafter"/>
</dbReference>
<dbReference type="Proteomes" id="UP000232875">
    <property type="component" value="Unassembled WGS sequence"/>
</dbReference>
<name>A0A2N1J844_9BASI</name>
<evidence type="ECO:0000256" key="7">
    <source>
        <dbReference type="ARBA" id="ARBA00022840"/>
    </source>
</evidence>
<evidence type="ECO:0000256" key="6">
    <source>
        <dbReference type="ARBA" id="ARBA00022741"/>
    </source>
</evidence>
<sequence length="734" mass="81766">MTANLLADPVTPFASSLVACKEAYPTLLRRVRHIKNGAHFTYVTPLPLAFPYDFPPDEAQGKNEGDETASTLRRVEEVENIIRSCEVALPHNGKMDPIPPWRHNALYPSARLLAISPHTHRDCLPELDLGDAAAFIAQSSGQSGKNTFSSGPISDALHKHSPDMYAGATDAVEARRAFSDWAAGRAIYIDPGQHPIPADAGTGVRFFQERDTAEKEKWSDEKLAAYEFERSLEELEHNRTDSSRPYGPWSLRYGGHQFGEWAGQLGDGRAVTLLESAHPNGDRFEVQIKGAGRTPYSRFGDGLATQKSSMREFLASEYMAALHIPTSRSLCVVGLPELAVARESLTTAAVNMRIASSWLRIGNFQIHSSRGEWESVRILGEFVAHVIFGWDDVAVGGTSQHRPPWAERLLYEVARRNARTCARWQVYGFMHGVLNTDNIALTGETIDYGPYGFMDVFDEAQICNHSDYSGRYSFRLQPTMILYAMDKLLEAIAFVIGFEKEHGRALRKGELSRIPLEQIQKWSDFGVDACADKVSELVQHELLEEWALAWCARLGVPSRGAETDKAQLIDPLLVALPGLDFSLALRYLCAFPDTVERTQDAADAAAQFAENWVRHALLPRTEPSDEQLRVATSWLTIYATWLMDAARPAALVAQELCAHNPRFVLRNWITDEVAERLETRQDTLFFERVRAMCDAPFAPWGEVRDGVSAEDAEEERRLCAIGSPLSSNLPSCSS</sequence>
<dbReference type="PANTHER" id="PTHR32057:SF14">
    <property type="entry name" value="PROTEIN ADENYLYLTRANSFERASE SELO, MITOCHONDRIAL"/>
    <property type="match status" value="1"/>
</dbReference>
<evidence type="ECO:0000256" key="2">
    <source>
        <dbReference type="ARBA" id="ARBA00009747"/>
    </source>
</evidence>
<keyword evidence="3" id="KW-0808">Transferase</keyword>
<dbReference type="STRING" id="2020962.A0A2N1J844"/>
<evidence type="ECO:0000256" key="9">
    <source>
        <dbReference type="ARBA" id="ARBA00031547"/>
    </source>
</evidence>
<evidence type="ECO:0000256" key="3">
    <source>
        <dbReference type="ARBA" id="ARBA00022679"/>
    </source>
</evidence>
<dbReference type="GO" id="GO:0070733">
    <property type="term" value="F:AMPylase activity"/>
    <property type="evidence" value="ECO:0007669"/>
    <property type="project" value="TreeGrafter"/>
</dbReference>